<dbReference type="EMBL" id="AOHZ01000068">
    <property type="protein sequence ID" value="ELY53235.1"/>
    <property type="molecule type" value="Genomic_DNA"/>
</dbReference>
<feature type="transmembrane region" description="Helical" evidence="1">
    <location>
        <begin position="79"/>
        <end position="100"/>
    </location>
</feature>
<dbReference type="STRING" id="1227499.C493_14433"/>
<feature type="transmembrane region" description="Helical" evidence="1">
    <location>
        <begin position="41"/>
        <end position="59"/>
    </location>
</feature>
<feature type="transmembrane region" description="Helical" evidence="1">
    <location>
        <begin position="16"/>
        <end position="34"/>
    </location>
</feature>
<organism evidence="2 3">
    <name type="scientific">Natronolimnohabitans innermongolicus JCM 12255</name>
    <dbReference type="NCBI Taxonomy" id="1227499"/>
    <lineage>
        <taxon>Archaea</taxon>
        <taxon>Methanobacteriati</taxon>
        <taxon>Methanobacteriota</taxon>
        <taxon>Stenosarchaea group</taxon>
        <taxon>Halobacteria</taxon>
        <taxon>Halobacteriales</taxon>
        <taxon>Natrialbaceae</taxon>
        <taxon>Natronolimnohabitans</taxon>
    </lineage>
</organism>
<dbReference type="eggNOG" id="arCOG03295">
    <property type="taxonomic scope" value="Archaea"/>
</dbReference>
<evidence type="ECO:0000313" key="3">
    <source>
        <dbReference type="Proteomes" id="UP000011602"/>
    </source>
</evidence>
<keyword evidence="1" id="KW-0472">Membrane</keyword>
<dbReference type="PATRIC" id="fig|1227499.3.peg.2958"/>
<keyword evidence="1" id="KW-1133">Transmembrane helix</keyword>
<reference evidence="2 3" key="1">
    <citation type="journal article" date="2014" name="PLoS Genet.">
        <title>Phylogenetically driven sequencing of extremely halophilic archaea reveals strategies for static and dynamic osmo-response.</title>
        <authorList>
            <person name="Becker E.A."/>
            <person name="Seitzer P.M."/>
            <person name="Tritt A."/>
            <person name="Larsen D."/>
            <person name="Krusor M."/>
            <person name="Yao A.I."/>
            <person name="Wu D."/>
            <person name="Madern D."/>
            <person name="Eisen J.A."/>
            <person name="Darling A.E."/>
            <person name="Facciotti M.T."/>
        </authorList>
    </citation>
    <scope>NUCLEOTIDE SEQUENCE [LARGE SCALE GENOMIC DNA]</scope>
    <source>
        <strain evidence="2 3">JCM 12255</strain>
    </source>
</reference>
<evidence type="ECO:0000256" key="1">
    <source>
        <dbReference type="SAM" id="Phobius"/>
    </source>
</evidence>
<protein>
    <submittedName>
        <fullName evidence="2">Uncharacterized protein</fullName>
    </submittedName>
</protein>
<dbReference type="Proteomes" id="UP000011602">
    <property type="component" value="Unassembled WGS sequence"/>
</dbReference>
<accession>L9WUV2</accession>
<sequence>MADEGDPPMSDLSRPIWPAYPLSVFVAGLGHCYLGEWKRGAIWFGLYVLALAFLSARTLSGAFDLSEPFLVTALQFESVSYVDVAIPLAIMVSCLLDVYLIGLTKRPGSIAAASNDAHSNGS</sequence>
<comment type="caution">
    <text evidence="2">The sequence shown here is derived from an EMBL/GenBank/DDBJ whole genome shotgun (WGS) entry which is preliminary data.</text>
</comment>
<dbReference type="AlphaFoldDB" id="L9WUV2"/>
<keyword evidence="3" id="KW-1185">Reference proteome</keyword>
<evidence type="ECO:0000313" key="2">
    <source>
        <dbReference type="EMBL" id="ELY53235.1"/>
    </source>
</evidence>
<proteinExistence type="predicted"/>
<name>L9WUV2_9EURY</name>
<keyword evidence="1" id="KW-0812">Transmembrane</keyword>
<gene>
    <name evidence="2" type="ORF">C493_14433</name>
</gene>